<feature type="compositionally biased region" description="Basic residues" evidence="1">
    <location>
        <begin position="710"/>
        <end position="725"/>
    </location>
</feature>
<organism evidence="2 3">
    <name type="scientific">Westerdykella ornata</name>
    <dbReference type="NCBI Taxonomy" id="318751"/>
    <lineage>
        <taxon>Eukaryota</taxon>
        <taxon>Fungi</taxon>
        <taxon>Dikarya</taxon>
        <taxon>Ascomycota</taxon>
        <taxon>Pezizomycotina</taxon>
        <taxon>Dothideomycetes</taxon>
        <taxon>Pleosporomycetidae</taxon>
        <taxon>Pleosporales</taxon>
        <taxon>Sporormiaceae</taxon>
        <taxon>Westerdykella</taxon>
    </lineage>
</organism>
<name>A0A6A6JF88_WESOR</name>
<feature type="region of interest" description="Disordered" evidence="1">
    <location>
        <begin position="1"/>
        <end position="896"/>
    </location>
</feature>
<keyword evidence="3" id="KW-1185">Reference proteome</keyword>
<accession>A0A6A6JF88</accession>
<reference evidence="2" key="1">
    <citation type="journal article" date="2020" name="Stud. Mycol.">
        <title>101 Dothideomycetes genomes: a test case for predicting lifestyles and emergence of pathogens.</title>
        <authorList>
            <person name="Haridas S."/>
            <person name="Albert R."/>
            <person name="Binder M."/>
            <person name="Bloem J."/>
            <person name="Labutti K."/>
            <person name="Salamov A."/>
            <person name="Andreopoulos B."/>
            <person name="Baker S."/>
            <person name="Barry K."/>
            <person name="Bills G."/>
            <person name="Bluhm B."/>
            <person name="Cannon C."/>
            <person name="Castanera R."/>
            <person name="Culley D."/>
            <person name="Daum C."/>
            <person name="Ezra D."/>
            <person name="Gonzalez J."/>
            <person name="Henrissat B."/>
            <person name="Kuo A."/>
            <person name="Liang C."/>
            <person name="Lipzen A."/>
            <person name="Lutzoni F."/>
            <person name="Magnuson J."/>
            <person name="Mondo S."/>
            <person name="Nolan M."/>
            <person name="Ohm R."/>
            <person name="Pangilinan J."/>
            <person name="Park H.-J."/>
            <person name="Ramirez L."/>
            <person name="Alfaro M."/>
            <person name="Sun H."/>
            <person name="Tritt A."/>
            <person name="Yoshinaga Y."/>
            <person name="Zwiers L.-H."/>
            <person name="Turgeon B."/>
            <person name="Goodwin S."/>
            <person name="Spatafora J."/>
            <person name="Crous P."/>
            <person name="Grigoriev I."/>
        </authorList>
    </citation>
    <scope>NUCLEOTIDE SEQUENCE</scope>
    <source>
        <strain evidence="2">CBS 379.55</strain>
    </source>
</reference>
<dbReference type="Proteomes" id="UP000800097">
    <property type="component" value="Unassembled WGS sequence"/>
</dbReference>
<feature type="compositionally biased region" description="Basic and acidic residues" evidence="1">
    <location>
        <begin position="514"/>
        <end position="577"/>
    </location>
</feature>
<evidence type="ECO:0000313" key="2">
    <source>
        <dbReference type="EMBL" id="KAF2274987.1"/>
    </source>
</evidence>
<proteinExistence type="predicted"/>
<gene>
    <name evidence="2" type="ORF">EI97DRAFT_83973</name>
</gene>
<feature type="compositionally biased region" description="Low complexity" evidence="1">
    <location>
        <begin position="108"/>
        <end position="118"/>
    </location>
</feature>
<dbReference type="EMBL" id="ML986499">
    <property type="protein sequence ID" value="KAF2274987.1"/>
    <property type="molecule type" value="Genomic_DNA"/>
</dbReference>
<feature type="compositionally biased region" description="Basic and acidic residues" evidence="1">
    <location>
        <begin position="200"/>
        <end position="215"/>
    </location>
</feature>
<feature type="compositionally biased region" description="Basic and acidic residues" evidence="1">
    <location>
        <begin position="398"/>
        <end position="432"/>
    </location>
</feature>
<feature type="compositionally biased region" description="Basic and acidic residues" evidence="1">
    <location>
        <begin position="825"/>
        <end position="883"/>
    </location>
</feature>
<evidence type="ECO:0000256" key="1">
    <source>
        <dbReference type="SAM" id="MobiDB-lite"/>
    </source>
</evidence>
<protein>
    <submittedName>
        <fullName evidence="2">Uncharacterized protein</fullName>
    </submittedName>
</protein>
<evidence type="ECO:0000313" key="3">
    <source>
        <dbReference type="Proteomes" id="UP000800097"/>
    </source>
</evidence>
<feature type="compositionally biased region" description="Basic residues" evidence="1">
    <location>
        <begin position="342"/>
        <end position="364"/>
    </location>
</feature>
<feature type="compositionally biased region" description="Basic and acidic residues" evidence="1">
    <location>
        <begin position="735"/>
        <end position="752"/>
    </location>
</feature>
<dbReference type="GeneID" id="54556310"/>
<feature type="compositionally biased region" description="Low complexity" evidence="1">
    <location>
        <begin position="382"/>
        <end position="392"/>
    </location>
</feature>
<feature type="compositionally biased region" description="Basic and acidic residues" evidence="1">
    <location>
        <begin position="585"/>
        <end position="615"/>
    </location>
</feature>
<feature type="compositionally biased region" description="Basic and acidic residues" evidence="1">
    <location>
        <begin position="467"/>
        <end position="493"/>
    </location>
</feature>
<feature type="compositionally biased region" description="Basic and acidic residues" evidence="1">
    <location>
        <begin position="297"/>
        <end position="306"/>
    </location>
</feature>
<sequence>MKFRPLTFSPDPVEPEVCDISDAPVREPDTPAVEPVEAQKESPEASTATSAEQTMEADSKASETTPDSDAKKEPIPTSQNDPSGEHEQISDPPQVVKEAVKSVEESVSEPSVEGGQEEAIPRAAEASEDTAFQATNGEPAPSTELAATDNAGDGKDKNEPEITENPEGHAAGGNGKSNRPDAVAAEQEKVEDSSAGVGEVEVRTTEGAAQDEKSDGVPSDEALPITDSVEEGAGDVSIVENATAAPEGKSTDDLAPVADPSVEVETTAKEPVAVQPGGDTAPEHADDMPIAAVEIVALKEPEKGGEDESQVNEKAVPGTPQNETAIVDDPKAEGSPAMPSREKHRRRHSHSHRDGKHHSHHSNKRRESNASTAERPTLNGMALLAAAKFAGSARKRRDSITEKDSNRDKIKVRDFETERLKGSSSRDREHRERSHRHRDRGDEKERKRRTLQEMEEDVERRKRHEARRAERAERERIARAEEAARIQAEEESRRRRREERLQEEEEARRKRREERRAQRKAEEERLRLLEEERIAKEEEARRIRHEERRKRHEAEKEARRLEREKAEQAERDEQEARRLRRQRRAERDKQQRALATKEPEELERPRTRDATRRAAEEEEDDVAPPTPVSPRAPTRRHTGERTREPPQQSRRNSLLGGIALFGRSRTEPAVPTSKPIKPVSRVRTEPIDDMKHKERPISSHHSSNGSRERERHHRRHSHSHHHRQFKSAEEEEEEYLARKEARRAARAAKEQEMEMIGANDGGVPLASPVEDSARLPPDPVEAEPEVNRPRSLFVDEAAAVVGIGSTSSGERRERRRTSRRISIVENERPKSRRISVTEKERPVSRRSESDRPRTRSGEEKTRERPRRSETERSSRNKKKDEGGFKGLFGGLKKIMA</sequence>
<feature type="compositionally biased region" description="Basic and acidic residues" evidence="1">
    <location>
        <begin position="682"/>
        <end position="697"/>
    </location>
</feature>
<dbReference type="RefSeq" id="XP_033652526.1">
    <property type="nucleotide sequence ID" value="XM_033803135.1"/>
</dbReference>
<dbReference type="AlphaFoldDB" id="A0A6A6JF88"/>
<dbReference type="OrthoDB" id="3695592at2759"/>
<feature type="compositionally biased region" description="Polar residues" evidence="1">
    <location>
        <begin position="44"/>
        <end position="53"/>
    </location>
</feature>